<feature type="chain" id="PRO_5045856013" evidence="1">
    <location>
        <begin position="19"/>
        <end position="320"/>
    </location>
</feature>
<accession>A0ABX8M4S8</accession>
<proteinExistence type="predicted"/>
<dbReference type="PANTHER" id="PTHR30535">
    <property type="entry name" value="VITAMIN B12-BINDING PROTEIN"/>
    <property type="match status" value="1"/>
</dbReference>
<dbReference type="PANTHER" id="PTHR30535:SF7">
    <property type="entry name" value="IRON(III) DICITRATE-BINDING PROTEIN"/>
    <property type="match status" value="1"/>
</dbReference>
<sequence length="320" mass="35139">MTRLLLALFACLPLCALAQGFPVTVRSCEREVSFSQPPQRAVSHDVNLTGMLLALGLRERMVGYSGISGWKSLAPAMRQALGGLPELAPRYPSVETLLAADADFLFAGWSYGMQVGGPLTPQRLATFGIPVYELSESCSRIMPWHPASLDDLYTDLNNLGRIFGVSARADRLVEQLRQRVARVSASLAALQDRPRVFLYDSGEDRPTTSGSLGMPQALIDTAGGSNVMADVPASWTEVSWESVVERDPEVIVIVDYGPTRWQQKRDYLLQHPALGSVTAIRQKRFVVLSYLQVTPSVDNAEAIERLAQALHPQRFAGTQR</sequence>
<dbReference type="InterPro" id="IPR050902">
    <property type="entry name" value="ABC_Transporter_SBP"/>
</dbReference>
<dbReference type="RefSeq" id="WP_217847901.1">
    <property type="nucleotide sequence ID" value="NZ_CP077073.1"/>
</dbReference>
<feature type="domain" description="Fe/B12 periplasmic-binding" evidence="2">
    <location>
        <begin position="40"/>
        <end position="314"/>
    </location>
</feature>
<evidence type="ECO:0000256" key="1">
    <source>
        <dbReference type="SAM" id="SignalP"/>
    </source>
</evidence>
<feature type="signal peptide" evidence="1">
    <location>
        <begin position="1"/>
        <end position="18"/>
    </location>
</feature>
<protein>
    <submittedName>
        <fullName evidence="3">ABC transporter substrate-binding protein</fullName>
    </submittedName>
</protein>
<dbReference type="Proteomes" id="UP001047646">
    <property type="component" value="Chromosome"/>
</dbReference>
<evidence type="ECO:0000313" key="4">
    <source>
        <dbReference type="Proteomes" id="UP001047646"/>
    </source>
</evidence>
<evidence type="ECO:0000313" key="3">
    <source>
        <dbReference type="EMBL" id="QXH33523.1"/>
    </source>
</evidence>
<name>A0ABX8M4S8_9PSED</name>
<reference evidence="3" key="1">
    <citation type="journal article" date="2021" name="Microorganisms">
        <title>The Ever-Expanding Pseudomonas Genus: Description of 43 New Species and Partition of the Pseudomonas putida Group.</title>
        <authorList>
            <person name="Girard L."/>
            <person name="Lood C."/>
            <person name="Hofte M."/>
            <person name="Vandamme P."/>
            <person name="Rokni-Zadeh H."/>
            <person name="van Noort V."/>
            <person name="Lavigne R."/>
            <person name="De Mot R."/>
        </authorList>
    </citation>
    <scope>NUCLEOTIDE SEQUENCE</scope>
    <source>
        <strain evidence="3">COW39</strain>
    </source>
</reference>
<keyword evidence="1" id="KW-0732">Signal</keyword>
<dbReference type="Pfam" id="PF01497">
    <property type="entry name" value="Peripla_BP_2"/>
    <property type="match status" value="1"/>
</dbReference>
<gene>
    <name evidence="3" type="ORF">KSS95_15200</name>
</gene>
<organism evidence="3 4">
    <name type="scientific">Pseudomonas muyukensis</name>
    <dbReference type="NCBI Taxonomy" id="2842357"/>
    <lineage>
        <taxon>Bacteria</taxon>
        <taxon>Pseudomonadati</taxon>
        <taxon>Pseudomonadota</taxon>
        <taxon>Gammaproteobacteria</taxon>
        <taxon>Pseudomonadales</taxon>
        <taxon>Pseudomonadaceae</taxon>
        <taxon>Pseudomonas</taxon>
    </lineage>
</organism>
<dbReference type="CDD" id="cd01148">
    <property type="entry name" value="TroA_a"/>
    <property type="match status" value="1"/>
</dbReference>
<dbReference type="PROSITE" id="PS50983">
    <property type="entry name" value="FE_B12_PBP"/>
    <property type="match status" value="1"/>
</dbReference>
<keyword evidence="4" id="KW-1185">Reference proteome</keyword>
<evidence type="ECO:0000259" key="2">
    <source>
        <dbReference type="PROSITE" id="PS50983"/>
    </source>
</evidence>
<dbReference type="EMBL" id="CP077073">
    <property type="protein sequence ID" value="QXH33523.1"/>
    <property type="molecule type" value="Genomic_DNA"/>
</dbReference>
<dbReference type="InterPro" id="IPR002491">
    <property type="entry name" value="ABC_transptr_periplasmic_BD"/>
</dbReference>